<dbReference type="AlphaFoldDB" id="A0A401RX20"/>
<dbReference type="InterPro" id="IPR029526">
    <property type="entry name" value="PGBD"/>
</dbReference>
<dbReference type="Pfam" id="PF13843">
    <property type="entry name" value="DDE_Tnp_1_7"/>
    <property type="match status" value="1"/>
</dbReference>
<evidence type="ECO:0000313" key="3">
    <source>
        <dbReference type="EMBL" id="GCC22682.1"/>
    </source>
</evidence>
<dbReference type="PANTHER" id="PTHR46599:SF3">
    <property type="entry name" value="PIGGYBAC TRANSPOSABLE ELEMENT-DERIVED PROTEIN 4"/>
    <property type="match status" value="1"/>
</dbReference>
<name>A0A401RX20_CHIPU</name>
<protein>
    <recommendedName>
        <fullName evidence="2">PiggyBac transposable element-derived protein domain-containing protein</fullName>
    </recommendedName>
</protein>
<dbReference type="OrthoDB" id="75807at2759"/>
<proteinExistence type="predicted"/>
<reference evidence="3 4" key="1">
    <citation type="journal article" date="2018" name="Nat. Ecol. Evol.">
        <title>Shark genomes provide insights into elasmobranch evolution and the origin of vertebrates.</title>
        <authorList>
            <person name="Hara Y"/>
            <person name="Yamaguchi K"/>
            <person name="Onimaru K"/>
            <person name="Kadota M"/>
            <person name="Koyanagi M"/>
            <person name="Keeley SD"/>
            <person name="Tatsumi K"/>
            <person name="Tanaka K"/>
            <person name="Motone F"/>
            <person name="Kageyama Y"/>
            <person name="Nozu R"/>
            <person name="Adachi N"/>
            <person name="Nishimura O"/>
            <person name="Nakagawa R"/>
            <person name="Tanegashima C"/>
            <person name="Kiyatake I"/>
            <person name="Matsumoto R"/>
            <person name="Murakumo K"/>
            <person name="Nishida K"/>
            <person name="Terakita A"/>
            <person name="Kuratani S"/>
            <person name="Sato K"/>
            <person name="Hyodo S Kuraku.S."/>
        </authorList>
    </citation>
    <scope>NUCLEOTIDE SEQUENCE [LARGE SCALE GENOMIC DNA]</scope>
</reference>
<evidence type="ECO:0000259" key="2">
    <source>
        <dbReference type="Pfam" id="PF13843"/>
    </source>
</evidence>
<comment type="caution">
    <text evidence="3">The sequence shown here is derived from an EMBL/GenBank/DDBJ whole genome shotgun (WGS) entry which is preliminary data.</text>
</comment>
<accession>A0A401RX20</accession>
<gene>
    <name evidence="3" type="ORF">chiPu_0001070</name>
</gene>
<feature type="region of interest" description="Disordered" evidence="1">
    <location>
        <begin position="1"/>
        <end position="35"/>
    </location>
</feature>
<organism evidence="3 4">
    <name type="scientific">Chiloscyllium punctatum</name>
    <name type="common">Brownbanded bambooshark</name>
    <name type="synonym">Hemiscyllium punctatum</name>
    <dbReference type="NCBI Taxonomy" id="137246"/>
    <lineage>
        <taxon>Eukaryota</taxon>
        <taxon>Metazoa</taxon>
        <taxon>Chordata</taxon>
        <taxon>Craniata</taxon>
        <taxon>Vertebrata</taxon>
        <taxon>Chondrichthyes</taxon>
        <taxon>Elasmobranchii</taxon>
        <taxon>Galeomorphii</taxon>
        <taxon>Galeoidea</taxon>
        <taxon>Orectolobiformes</taxon>
        <taxon>Hemiscylliidae</taxon>
        <taxon>Chiloscyllium</taxon>
    </lineage>
</organism>
<dbReference type="EMBL" id="BEZZ01000015">
    <property type="protein sequence ID" value="GCC22682.1"/>
    <property type="molecule type" value="Genomic_DNA"/>
</dbReference>
<dbReference type="OMA" id="HPHELFE"/>
<evidence type="ECO:0000256" key="1">
    <source>
        <dbReference type="SAM" id="MobiDB-lite"/>
    </source>
</evidence>
<dbReference type="Proteomes" id="UP000287033">
    <property type="component" value="Unassembled WGS sequence"/>
</dbReference>
<feature type="domain" description="PiggyBac transposable element-derived protein" evidence="2">
    <location>
        <begin position="79"/>
        <end position="194"/>
    </location>
</feature>
<sequence>MLSSEDDNEYKPSIRSLDTSDESARSSDNGYSLSSEEKEDGRIWCRHVVSEDCMLPPPPLFPFTGNPGISIDQDTADMTPLDFFSLLCNNRIIDRVVDETDRFAEQTGERDCMWRPVTKAEICVFFALKMLGGIVKMPDQEMNWSKDELLERPIFRKLISLKCHNKIKQYLHFVNNETFDAETHPNPKLYKVYDV</sequence>
<dbReference type="PANTHER" id="PTHR46599">
    <property type="entry name" value="PIGGYBAC TRANSPOSABLE ELEMENT-DERIVED PROTEIN 4"/>
    <property type="match status" value="1"/>
</dbReference>
<keyword evidence="4" id="KW-1185">Reference proteome</keyword>
<evidence type="ECO:0000313" key="4">
    <source>
        <dbReference type="Proteomes" id="UP000287033"/>
    </source>
</evidence>